<dbReference type="GO" id="GO:0030245">
    <property type="term" value="P:cellulose catabolic process"/>
    <property type="evidence" value="ECO:0007669"/>
    <property type="project" value="UniProtKB-KW"/>
</dbReference>
<keyword evidence="9" id="KW-0472">Membrane</keyword>
<evidence type="ECO:0000256" key="4">
    <source>
        <dbReference type="ARBA" id="ARBA00022801"/>
    </source>
</evidence>
<protein>
    <recommendedName>
        <fullName evidence="3">cellulase</fullName>
        <ecNumber evidence="3">3.2.1.4</ecNumber>
    </recommendedName>
</protein>
<keyword evidence="9" id="KW-0812">Transmembrane</keyword>
<evidence type="ECO:0000313" key="11">
    <source>
        <dbReference type="EMBL" id="KAF7355198.1"/>
    </source>
</evidence>
<organism evidence="11 12">
    <name type="scientific">Mycena sanguinolenta</name>
    <dbReference type="NCBI Taxonomy" id="230812"/>
    <lineage>
        <taxon>Eukaryota</taxon>
        <taxon>Fungi</taxon>
        <taxon>Dikarya</taxon>
        <taxon>Basidiomycota</taxon>
        <taxon>Agaricomycotina</taxon>
        <taxon>Agaricomycetes</taxon>
        <taxon>Agaricomycetidae</taxon>
        <taxon>Agaricales</taxon>
        <taxon>Marasmiineae</taxon>
        <taxon>Mycenaceae</taxon>
        <taxon>Mycena</taxon>
    </lineage>
</organism>
<evidence type="ECO:0000256" key="3">
    <source>
        <dbReference type="ARBA" id="ARBA00012601"/>
    </source>
</evidence>
<keyword evidence="7" id="KW-0326">Glycosidase</keyword>
<dbReference type="Gene3D" id="1.50.10.10">
    <property type="match status" value="1"/>
</dbReference>
<evidence type="ECO:0000259" key="10">
    <source>
        <dbReference type="Pfam" id="PF00759"/>
    </source>
</evidence>
<dbReference type="InterPro" id="IPR001701">
    <property type="entry name" value="Glyco_hydro_9"/>
</dbReference>
<keyword evidence="8" id="KW-0624">Polysaccharide degradation</keyword>
<dbReference type="SUPFAM" id="SSF48208">
    <property type="entry name" value="Six-hairpin glycosidases"/>
    <property type="match status" value="1"/>
</dbReference>
<feature type="transmembrane region" description="Helical" evidence="9">
    <location>
        <begin position="386"/>
        <end position="408"/>
    </location>
</feature>
<comment type="similarity">
    <text evidence="2">Belongs to the glycosyl hydrolase 9 (cellulase E) family.</text>
</comment>
<keyword evidence="9" id="KW-1133">Transmembrane helix</keyword>
<proteinExistence type="inferred from homology"/>
<keyword evidence="6" id="KW-0119">Carbohydrate metabolism</keyword>
<sequence length="415" mass="44808">MWTMLTGAAIRTSRQTAHLTALTIQTLEPMQLRVPRPHLLRVPHCIQVGVSTAHILPPASLADEAYAQTLLTHAQQLYTFAVNATGGQKTYQSSVSAVAESYGSSGFGDDLTIAALFLAWAGSSSAYYQQAEQYFQQYQLTGQDGVFNWDSKTPGTYVLFAQIAQSSAGLGGSLSTWQTECEKYFDAIVNKDSGAFLTDDGLLYYNGDSDEASLNPALNAAMLLSRYAAIASTSDRKASYTNFAQSQLDYVLGKNSMSVPYIVGSNPNSPANPHSAMASGGDDIGNINTSPPQEAYVLYGAIVGGPDKNGRFFDIRNDWPETEASAPIYSRFLIYLIPMHVMNDTNDPFFTSLQAGAYDKVKPSGQPCDAAISDGCSGHRLSKGAIIALAVVLTVVGLIILGLLIWYIRLRRRSK</sequence>
<name>A0A8H7D1F1_9AGAR</name>
<keyword evidence="4" id="KW-0378">Hydrolase</keyword>
<dbReference type="InterPro" id="IPR012341">
    <property type="entry name" value="6hp_glycosidase-like_sf"/>
</dbReference>
<keyword evidence="5" id="KW-0136">Cellulose degradation</keyword>
<dbReference type="EC" id="3.2.1.4" evidence="3"/>
<dbReference type="InterPro" id="IPR008928">
    <property type="entry name" value="6-hairpin_glycosidase_sf"/>
</dbReference>
<evidence type="ECO:0000256" key="7">
    <source>
        <dbReference type="ARBA" id="ARBA00023295"/>
    </source>
</evidence>
<gene>
    <name evidence="11" type="ORF">MSAN_01435600</name>
</gene>
<dbReference type="EMBL" id="JACAZH010000011">
    <property type="protein sequence ID" value="KAF7355198.1"/>
    <property type="molecule type" value="Genomic_DNA"/>
</dbReference>
<evidence type="ECO:0000313" key="12">
    <source>
        <dbReference type="Proteomes" id="UP000623467"/>
    </source>
</evidence>
<reference evidence="11" key="1">
    <citation type="submission" date="2020-05" db="EMBL/GenBank/DDBJ databases">
        <title>Mycena genomes resolve the evolution of fungal bioluminescence.</title>
        <authorList>
            <person name="Tsai I.J."/>
        </authorList>
    </citation>
    <scope>NUCLEOTIDE SEQUENCE</scope>
    <source>
        <strain evidence="11">160909Yilan</strain>
    </source>
</reference>
<dbReference type="PANTHER" id="PTHR22298">
    <property type="entry name" value="ENDO-1,4-BETA-GLUCANASE"/>
    <property type="match status" value="1"/>
</dbReference>
<dbReference type="AlphaFoldDB" id="A0A8H7D1F1"/>
<dbReference type="Pfam" id="PF00759">
    <property type="entry name" value="Glyco_hydro_9"/>
    <property type="match status" value="1"/>
</dbReference>
<feature type="domain" description="Glycoside hydrolase family 9" evidence="10">
    <location>
        <begin position="62"/>
        <end position="326"/>
    </location>
</feature>
<evidence type="ECO:0000256" key="8">
    <source>
        <dbReference type="ARBA" id="ARBA00023326"/>
    </source>
</evidence>
<keyword evidence="12" id="KW-1185">Reference proteome</keyword>
<comment type="caution">
    <text evidence="11">The sequence shown here is derived from an EMBL/GenBank/DDBJ whole genome shotgun (WGS) entry which is preliminary data.</text>
</comment>
<evidence type="ECO:0000256" key="1">
    <source>
        <dbReference type="ARBA" id="ARBA00000966"/>
    </source>
</evidence>
<dbReference type="Proteomes" id="UP000623467">
    <property type="component" value="Unassembled WGS sequence"/>
</dbReference>
<evidence type="ECO:0000256" key="5">
    <source>
        <dbReference type="ARBA" id="ARBA00023001"/>
    </source>
</evidence>
<evidence type="ECO:0000256" key="2">
    <source>
        <dbReference type="ARBA" id="ARBA00007072"/>
    </source>
</evidence>
<dbReference type="OrthoDB" id="10257085at2759"/>
<comment type="catalytic activity">
    <reaction evidence="1">
        <text>Endohydrolysis of (1-&gt;4)-beta-D-glucosidic linkages in cellulose, lichenin and cereal beta-D-glucans.</text>
        <dbReference type="EC" id="3.2.1.4"/>
    </reaction>
</comment>
<dbReference type="CDD" id="cd12087">
    <property type="entry name" value="TM_EGFR-like"/>
    <property type="match status" value="1"/>
</dbReference>
<evidence type="ECO:0000256" key="6">
    <source>
        <dbReference type="ARBA" id="ARBA00023277"/>
    </source>
</evidence>
<accession>A0A8H7D1F1</accession>
<evidence type="ECO:0000256" key="9">
    <source>
        <dbReference type="SAM" id="Phobius"/>
    </source>
</evidence>
<dbReference type="GO" id="GO:0008810">
    <property type="term" value="F:cellulase activity"/>
    <property type="evidence" value="ECO:0007669"/>
    <property type="project" value="UniProtKB-EC"/>
</dbReference>